<dbReference type="EMBL" id="SWLE01000004">
    <property type="protein sequence ID" value="TNN00343.1"/>
    <property type="molecule type" value="Genomic_DNA"/>
</dbReference>
<reference evidence="2 3" key="1">
    <citation type="submission" date="2019-04" db="EMBL/GenBank/DDBJ databases">
        <title>The sequence and de novo assembly of Takifugu bimaculatus genome using PacBio and Hi-C technologies.</title>
        <authorList>
            <person name="Xu P."/>
            <person name="Liu B."/>
            <person name="Zhou Z."/>
        </authorList>
    </citation>
    <scope>NUCLEOTIDE SEQUENCE [LARGE SCALE GENOMIC DNA]</scope>
    <source>
        <strain evidence="2">TB-2018</strain>
        <tissue evidence="2">Muscle</tissue>
    </source>
</reference>
<feature type="compositionally biased region" description="Basic and acidic residues" evidence="1">
    <location>
        <begin position="149"/>
        <end position="158"/>
    </location>
</feature>
<dbReference type="Proteomes" id="UP000516260">
    <property type="component" value="Chromosome 12"/>
</dbReference>
<gene>
    <name evidence="2" type="ORF">fugu_011589</name>
</gene>
<sequence>MAADLLEKHMRSTSHQWMHERSEIFICSIYAFRLFLVTVHRVLEFVERRSDVHQQFERGFGNDQWFDGPRNYACEQYNEGFHPSSDQQYFDNPNFHRNSPPLRHDAPFNQRYNRQDLRTPTKLKEEQSRSPFPQERSGVRPSSKPAAGQEKKFSSCAA</sequence>
<organism evidence="2 3">
    <name type="scientific">Takifugu bimaculatus</name>
    <dbReference type="NCBI Taxonomy" id="433685"/>
    <lineage>
        <taxon>Eukaryota</taxon>
        <taxon>Metazoa</taxon>
        <taxon>Chordata</taxon>
        <taxon>Craniata</taxon>
        <taxon>Vertebrata</taxon>
        <taxon>Euteleostomi</taxon>
        <taxon>Actinopterygii</taxon>
        <taxon>Neopterygii</taxon>
        <taxon>Teleostei</taxon>
        <taxon>Neoteleostei</taxon>
        <taxon>Acanthomorphata</taxon>
        <taxon>Eupercaria</taxon>
        <taxon>Tetraodontiformes</taxon>
        <taxon>Tetradontoidea</taxon>
        <taxon>Tetraodontidae</taxon>
        <taxon>Takifugu</taxon>
    </lineage>
</organism>
<feature type="region of interest" description="Disordered" evidence="1">
    <location>
        <begin position="77"/>
        <end position="158"/>
    </location>
</feature>
<evidence type="ECO:0000313" key="2">
    <source>
        <dbReference type="EMBL" id="TNN00343.1"/>
    </source>
</evidence>
<keyword evidence="3" id="KW-1185">Reference proteome</keyword>
<comment type="caution">
    <text evidence="2">The sequence shown here is derived from an EMBL/GenBank/DDBJ whole genome shotgun (WGS) entry which is preliminary data.</text>
</comment>
<proteinExistence type="predicted"/>
<evidence type="ECO:0000256" key="1">
    <source>
        <dbReference type="SAM" id="MobiDB-lite"/>
    </source>
</evidence>
<evidence type="ECO:0000313" key="3">
    <source>
        <dbReference type="Proteomes" id="UP000516260"/>
    </source>
</evidence>
<dbReference type="AlphaFoldDB" id="A0A4Z2C7Z5"/>
<protein>
    <submittedName>
        <fullName evidence="2">Uncharacterized protein</fullName>
    </submittedName>
</protein>
<accession>A0A4Z2C7Z5</accession>
<name>A0A4Z2C7Z5_9TELE</name>
<feature type="compositionally biased region" description="Basic and acidic residues" evidence="1">
    <location>
        <begin position="113"/>
        <end position="128"/>
    </location>
</feature>
<feature type="compositionally biased region" description="Polar residues" evidence="1">
    <location>
        <begin position="84"/>
        <end position="97"/>
    </location>
</feature>